<keyword evidence="2" id="KW-1185">Reference proteome</keyword>
<gene>
    <name evidence="1" type="ORF">ATANTOWER_017960</name>
</gene>
<proteinExistence type="predicted"/>
<dbReference type="Proteomes" id="UP001345963">
    <property type="component" value="Unassembled WGS sequence"/>
</dbReference>
<reference evidence="1 2" key="1">
    <citation type="submission" date="2021-07" db="EMBL/GenBank/DDBJ databases">
        <authorList>
            <person name="Palmer J.M."/>
        </authorList>
    </citation>
    <scope>NUCLEOTIDE SEQUENCE [LARGE SCALE GENOMIC DNA]</scope>
    <source>
        <strain evidence="1 2">AT_MEX2019</strain>
        <tissue evidence="1">Muscle</tissue>
    </source>
</reference>
<comment type="caution">
    <text evidence="1">The sequence shown here is derived from an EMBL/GenBank/DDBJ whole genome shotgun (WGS) entry which is preliminary data.</text>
</comment>
<sequence>MSLHSKQLFRCSLIFDKWGVAATASCIFKGKVTQACSLCFVLPLSCPTLNFPTTGAAQKHTSTRPAVDNNTFTPLKHKSPVHQGKNKNCHTNKTFRLQCLVSIFCLLVS</sequence>
<evidence type="ECO:0000313" key="2">
    <source>
        <dbReference type="Proteomes" id="UP001345963"/>
    </source>
</evidence>
<name>A0ABU7A815_9TELE</name>
<organism evidence="1 2">
    <name type="scientific">Ataeniobius toweri</name>
    <dbReference type="NCBI Taxonomy" id="208326"/>
    <lineage>
        <taxon>Eukaryota</taxon>
        <taxon>Metazoa</taxon>
        <taxon>Chordata</taxon>
        <taxon>Craniata</taxon>
        <taxon>Vertebrata</taxon>
        <taxon>Euteleostomi</taxon>
        <taxon>Actinopterygii</taxon>
        <taxon>Neopterygii</taxon>
        <taxon>Teleostei</taxon>
        <taxon>Neoteleostei</taxon>
        <taxon>Acanthomorphata</taxon>
        <taxon>Ovalentaria</taxon>
        <taxon>Atherinomorphae</taxon>
        <taxon>Cyprinodontiformes</taxon>
        <taxon>Goodeidae</taxon>
        <taxon>Ataeniobius</taxon>
    </lineage>
</organism>
<accession>A0ABU7A815</accession>
<evidence type="ECO:0000313" key="1">
    <source>
        <dbReference type="EMBL" id="MED6233863.1"/>
    </source>
</evidence>
<protein>
    <submittedName>
        <fullName evidence="1">Uncharacterized protein</fullName>
    </submittedName>
</protein>
<dbReference type="EMBL" id="JAHUTI010003710">
    <property type="protein sequence ID" value="MED6233863.1"/>
    <property type="molecule type" value="Genomic_DNA"/>
</dbReference>